<organism evidence="1 2">
    <name type="scientific">Eubacterium ventriosum</name>
    <dbReference type="NCBI Taxonomy" id="39496"/>
    <lineage>
        <taxon>Bacteria</taxon>
        <taxon>Bacillati</taxon>
        <taxon>Bacillota</taxon>
        <taxon>Clostridia</taxon>
        <taxon>Eubacteriales</taxon>
        <taxon>Eubacteriaceae</taxon>
        <taxon>Eubacterium</taxon>
    </lineage>
</organism>
<reference evidence="1 2" key="1">
    <citation type="submission" date="2018-08" db="EMBL/GenBank/DDBJ databases">
        <title>A genome reference for cultivated species of the human gut microbiota.</title>
        <authorList>
            <person name="Zou Y."/>
            <person name="Xue W."/>
            <person name="Luo G."/>
        </authorList>
    </citation>
    <scope>NUCLEOTIDE SEQUENCE [LARGE SCALE GENOMIC DNA]</scope>
    <source>
        <strain evidence="1 2">AM42-30</strain>
    </source>
</reference>
<evidence type="ECO:0008006" key="3">
    <source>
        <dbReference type="Google" id="ProtNLM"/>
    </source>
</evidence>
<accession>A0A413T895</accession>
<dbReference type="AlphaFoldDB" id="A0A413T895"/>
<dbReference type="RefSeq" id="WP_118030245.1">
    <property type="nucleotide sequence ID" value="NZ_QSFV01000007.1"/>
</dbReference>
<gene>
    <name evidence="1" type="ORF">DW918_04060</name>
</gene>
<dbReference type="EMBL" id="QSFV01000007">
    <property type="protein sequence ID" value="RHA81213.1"/>
    <property type="molecule type" value="Genomic_DNA"/>
</dbReference>
<proteinExistence type="predicted"/>
<dbReference type="Proteomes" id="UP000285740">
    <property type="component" value="Unassembled WGS sequence"/>
</dbReference>
<sequence>MKGLKDFKKKFLVVTLVTAVTFSGINLPVTTVNAATAVAPSVLSFVEQDDSTCTIKWSSVQGATYNVYKAKSRYATYNKVATVDTNSYTDTAYGGEYYKVTSVVNGTESSMSLATSYEIETFGYNTNIFEPTDNNSEIQSYINNVYKTTESGQFGSDRYAFLFAPGTYSDSLNVEIGFYTQVAGLGLTPTETTVGNIRSKAEWMKGRKYDGAVTIMRYVTSGVQ</sequence>
<name>A0A413T895_9FIRM</name>
<protein>
    <recommendedName>
        <fullName evidence="3">Fibronectin type III domain-containing protein</fullName>
    </recommendedName>
</protein>
<evidence type="ECO:0000313" key="2">
    <source>
        <dbReference type="Proteomes" id="UP000285740"/>
    </source>
</evidence>
<evidence type="ECO:0000313" key="1">
    <source>
        <dbReference type="EMBL" id="RHA81213.1"/>
    </source>
</evidence>
<comment type="caution">
    <text evidence="1">The sequence shown here is derived from an EMBL/GenBank/DDBJ whole genome shotgun (WGS) entry which is preliminary data.</text>
</comment>